<evidence type="ECO:0000256" key="4">
    <source>
        <dbReference type="ARBA" id="ARBA00022630"/>
    </source>
</evidence>
<evidence type="ECO:0000256" key="5">
    <source>
        <dbReference type="ARBA" id="ARBA00022827"/>
    </source>
</evidence>
<evidence type="ECO:0000256" key="3">
    <source>
        <dbReference type="ARBA" id="ARBA00005349"/>
    </source>
</evidence>
<organism evidence="9 10">
    <name type="scientific">Undibacterium aquatile</name>
    <dbReference type="NCBI Taxonomy" id="1537398"/>
    <lineage>
        <taxon>Bacteria</taxon>
        <taxon>Pseudomonadati</taxon>
        <taxon>Pseudomonadota</taxon>
        <taxon>Betaproteobacteria</taxon>
        <taxon>Burkholderiales</taxon>
        <taxon>Oxalobacteraceae</taxon>
        <taxon>Undibacterium</taxon>
    </lineage>
</organism>
<dbReference type="InterPro" id="IPR036188">
    <property type="entry name" value="FAD/NAD-bd_sf"/>
</dbReference>
<proteinExistence type="inferred from homology"/>
<dbReference type="InterPro" id="IPR051205">
    <property type="entry name" value="UbiH/COQ6_monooxygenase"/>
</dbReference>
<dbReference type="Proteomes" id="UP000637632">
    <property type="component" value="Unassembled WGS sequence"/>
</dbReference>
<dbReference type="NCBIfam" id="TIGR01988">
    <property type="entry name" value="Ubi-OHases"/>
    <property type="match status" value="1"/>
</dbReference>
<dbReference type="PANTHER" id="PTHR43876">
    <property type="entry name" value="UBIQUINONE BIOSYNTHESIS MONOOXYGENASE COQ6, MITOCHONDRIAL"/>
    <property type="match status" value="1"/>
</dbReference>
<evidence type="ECO:0000256" key="7">
    <source>
        <dbReference type="ARBA" id="ARBA00023033"/>
    </source>
</evidence>
<comment type="cofactor">
    <cofactor evidence="1">
        <name>FAD</name>
        <dbReference type="ChEBI" id="CHEBI:57692"/>
    </cofactor>
</comment>
<dbReference type="PANTHER" id="PTHR43876:SF8">
    <property type="entry name" value="2-OCTAPRENYL-6-METHOXYPHENOL HYDROXYLASE"/>
    <property type="match status" value="1"/>
</dbReference>
<dbReference type="InterPro" id="IPR018168">
    <property type="entry name" value="Ubi_Hdrlase_CS"/>
</dbReference>
<evidence type="ECO:0000256" key="2">
    <source>
        <dbReference type="ARBA" id="ARBA00004749"/>
    </source>
</evidence>
<name>A0ABR6XFK0_9BURK</name>
<keyword evidence="4" id="KW-0285">Flavoprotein</keyword>
<comment type="caution">
    <text evidence="9">The sequence shown here is derived from an EMBL/GenBank/DDBJ whole genome shotgun (WGS) entry which is preliminary data.</text>
</comment>
<evidence type="ECO:0000313" key="9">
    <source>
        <dbReference type="EMBL" id="MBC3811689.1"/>
    </source>
</evidence>
<dbReference type="InterPro" id="IPR002938">
    <property type="entry name" value="FAD-bd"/>
</dbReference>
<dbReference type="GO" id="GO:0004497">
    <property type="term" value="F:monooxygenase activity"/>
    <property type="evidence" value="ECO:0007669"/>
    <property type="project" value="UniProtKB-KW"/>
</dbReference>
<protein>
    <submittedName>
        <fullName evidence="9">FAD-dependent monooxygenase</fullName>
    </submittedName>
</protein>
<evidence type="ECO:0000256" key="1">
    <source>
        <dbReference type="ARBA" id="ARBA00001974"/>
    </source>
</evidence>
<keyword evidence="6" id="KW-0560">Oxidoreductase</keyword>
<evidence type="ECO:0000259" key="8">
    <source>
        <dbReference type="Pfam" id="PF01494"/>
    </source>
</evidence>
<dbReference type="PRINTS" id="PR00420">
    <property type="entry name" value="RNGMNOXGNASE"/>
</dbReference>
<dbReference type="PROSITE" id="PS01304">
    <property type="entry name" value="UBIH"/>
    <property type="match status" value="1"/>
</dbReference>
<evidence type="ECO:0000313" key="10">
    <source>
        <dbReference type="Proteomes" id="UP000637632"/>
    </source>
</evidence>
<comment type="similarity">
    <text evidence="3">Belongs to the UbiH/COQ6 family.</text>
</comment>
<accession>A0ABR6XFK0</accession>
<dbReference type="Gene3D" id="3.30.9.10">
    <property type="entry name" value="D-Amino Acid Oxidase, subunit A, domain 2"/>
    <property type="match status" value="1"/>
</dbReference>
<dbReference type="SUPFAM" id="SSF51905">
    <property type="entry name" value="FAD/NAD(P)-binding domain"/>
    <property type="match status" value="1"/>
</dbReference>
<keyword evidence="7 9" id="KW-0503">Monooxygenase</keyword>
<comment type="pathway">
    <text evidence="2">Cofactor biosynthesis; ubiquinone biosynthesis.</text>
</comment>
<dbReference type="Gene3D" id="3.50.50.60">
    <property type="entry name" value="FAD/NAD(P)-binding domain"/>
    <property type="match status" value="2"/>
</dbReference>
<dbReference type="Pfam" id="PF01494">
    <property type="entry name" value="FAD_binding_3"/>
    <property type="match status" value="1"/>
</dbReference>
<reference evidence="9 10" key="1">
    <citation type="submission" date="2020-08" db="EMBL/GenBank/DDBJ databases">
        <title>Novel species isolated from subtropical streams in China.</title>
        <authorList>
            <person name="Lu H."/>
        </authorList>
    </citation>
    <scope>NUCLEOTIDE SEQUENCE [LARGE SCALE GENOMIC DNA]</scope>
    <source>
        <strain evidence="9 10">CCTCC AB 2015119</strain>
    </source>
</reference>
<evidence type="ECO:0000256" key="6">
    <source>
        <dbReference type="ARBA" id="ARBA00023002"/>
    </source>
</evidence>
<dbReference type="EMBL" id="JACOFT010000003">
    <property type="protein sequence ID" value="MBC3811689.1"/>
    <property type="molecule type" value="Genomic_DNA"/>
</dbReference>
<keyword evidence="10" id="KW-1185">Reference proteome</keyword>
<dbReference type="InterPro" id="IPR010971">
    <property type="entry name" value="UbiH/COQ6"/>
</dbReference>
<sequence>MKPTTHAIINDVDIAICGAGPAGQALALLLHKQGIAADRIALFDGKTSAQAEQDARSIALSAGSQQILEMAGSWPVKATQISEIHVSRRGHFGRSLIKANDYAVPALGYVARYGDIIAPMQREIAHAGIRIHRPLLVSSLDEAGDHVRLNLQHPVTGDNISMSANVVVQAEGGTFSDQSARTHRHDYQQIAIIAHVTSDQPLLHRAFERFTEQGPLALLPQEDGYALVWCVRPTVAEQLLAADDLHFKQALQQAFGNRIGQLQKVSERVSYPLGLNAQAHATARTVSIGNAAQTLHPVAGQGLNLGLRDTFVLARCLSRHAHQLDQPAAALEQFIRQRQADRNITIRLTDTLARIFASTPDGSLTQSLLGLGLSVVDIYKPARDVLAGHMMYGWRE</sequence>
<keyword evidence="5" id="KW-0274">FAD</keyword>
<feature type="domain" description="FAD-binding" evidence="8">
    <location>
        <begin position="11"/>
        <end position="320"/>
    </location>
</feature>
<gene>
    <name evidence="9" type="ORF">H8K26_09570</name>
</gene>